<dbReference type="InterPro" id="IPR017853">
    <property type="entry name" value="GH"/>
</dbReference>
<dbReference type="SUPFAM" id="SSF50405">
    <property type="entry name" value="Actin-crosslinking proteins"/>
    <property type="match status" value="1"/>
</dbReference>
<reference evidence="8" key="1">
    <citation type="submission" date="2025-08" db="UniProtKB">
        <authorList>
            <consortium name="RefSeq"/>
        </authorList>
    </citation>
    <scope>IDENTIFICATION</scope>
    <source>
        <tissue evidence="8">Leaf</tissue>
    </source>
</reference>
<evidence type="ECO:0000256" key="4">
    <source>
        <dbReference type="RuleBase" id="RU361153"/>
    </source>
</evidence>
<gene>
    <name evidence="8" type="primary">LOC115744124</name>
</gene>
<dbReference type="InterPro" id="IPR010431">
    <property type="entry name" value="Fascin"/>
</dbReference>
<sequence>MGRVNIKPQSSYPLRLLGAKSINVLALPLIQCRGKEAKPEMAQCYHHSSVLLCSLCVFLPSILAQAAEFNLPLKAVNLGNWLVTEGWMMPSRFDGLNGQLLDGTQVQFKSTKLRKFLSAENGGGAAIVANRDQASGWETFRLWRISDKKFNLRVFNKQFVGLRGQGATVVAVSGNPITTETFDITRKPNNPNRVRFRASNGMFLQVKSPTEVTADYIGATSWDDNDPSVFEMNVVGGLQGEYQITNGYGPSAAPNLLRDHWNNYITEQDFEFMAANGLTAVRIPVGWWIAYDPAPPMPFVGGSLNALDNAFIWAAKHGMKVIVDLHAAPGSQNGESHSAPRDGYLEWGDSYIQDTVKVMEFLAARYGNHPALVAIELLNEPRAPGVKLEDLTKYYRLGYEAVRRHTPNAYVILSNRLGPADPQELLQFARGLSRVVIDVHYYNLFDPKFKQWNLQQNIDYIYNDRASDLSKVTPANGPLSFVGEWTSALDFDGATKEESGRFAKAQQDVYGRATFGWAYWSYRCKDDPWNLKRMIEEGLIKV</sequence>
<dbReference type="Pfam" id="PF00150">
    <property type="entry name" value="Cellulase"/>
    <property type="match status" value="1"/>
</dbReference>
<accession>A0A8B8PK36</accession>
<dbReference type="AlphaFoldDB" id="A0A8B8PK36"/>
<protein>
    <submittedName>
        <fullName evidence="8">Probable glucan 1,3-beta-glucosidase A</fullName>
    </submittedName>
</protein>
<dbReference type="GO" id="GO:0004553">
    <property type="term" value="F:hydrolase activity, hydrolyzing O-glycosyl compounds"/>
    <property type="evidence" value="ECO:0007669"/>
    <property type="project" value="InterPro"/>
</dbReference>
<evidence type="ECO:0000259" key="5">
    <source>
        <dbReference type="Pfam" id="PF00150"/>
    </source>
</evidence>
<organism evidence="7 8">
    <name type="scientific">Rhodamnia argentea</name>
    <dbReference type="NCBI Taxonomy" id="178133"/>
    <lineage>
        <taxon>Eukaryota</taxon>
        <taxon>Viridiplantae</taxon>
        <taxon>Streptophyta</taxon>
        <taxon>Embryophyta</taxon>
        <taxon>Tracheophyta</taxon>
        <taxon>Spermatophyta</taxon>
        <taxon>Magnoliopsida</taxon>
        <taxon>eudicotyledons</taxon>
        <taxon>Gunneridae</taxon>
        <taxon>Pentapetalae</taxon>
        <taxon>rosids</taxon>
        <taxon>malvids</taxon>
        <taxon>Myrtales</taxon>
        <taxon>Myrtaceae</taxon>
        <taxon>Myrtoideae</taxon>
        <taxon>Myrteae</taxon>
        <taxon>Australasian group</taxon>
        <taxon>Rhodamnia</taxon>
    </lineage>
</organism>
<comment type="similarity">
    <text evidence="1 4">Belongs to the glycosyl hydrolase 5 (cellulase A) family.</text>
</comment>
<feature type="domain" description="Glycoside hydrolase family 5" evidence="5">
    <location>
        <begin position="260"/>
        <end position="522"/>
    </location>
</feature>
<dbReference type="PROSITE" id="PS00659">
    <property type="entry name" value="GLYCOSYL_HYDROL_F5"/>
    <property type="match status" value="1"/>
</dbReference>
<evidence type="ECO:0000259" key="6">
    <source>
        <dbReference type="Pfam" id="PF25490"/>
    </source>
</evidence>
<dbReference type="GeneID" id="115744124"/>
<evidence type="ECO:0000313" key="7">
    <source>
        <dbReference type="Proteomes" id="UP000827889"/>
    </source>
</evidence>
<dbReference type="InterPro" id="IPR008999">
    <property type="entry name" value="Actin-crosslinking"/>
</dbReference>
<evidence type="ECO:0000313" key="8">
    <source>
        <dbReference type="RefSeq" id="XP_030535084.2"/>
    </source>
</evidence>
<dbReference type="InterPro" id="IPR057232">
    <property type="entry name" value="DUF7910"/>
</dbReference>
<evidence type="ECO:0000256" key="1">
    <source>
        <dbReference type="ARBA" id="ARBA00005641"/>
    </source>
</evidence>
<dbReference type="GO" id="GO:0051015">
    <property type="term" value="F:actin filament binding"/>
    <property type="evidence" value="ECO:0007669"/>
    <property type="project" value="InterPro"/>
</dbReference>
<dbReference type="RefSeq" id="XP_030535084.2">
    <property type="nucleotide sequence ID" value="XM_030679224.2"/>
</dbReference>
<keyword evidence="3 4" id="KW-0326">Glycosidase</keyword>
<dbReference type="PANTHER" id="PTHR10551">
    <property type="entry name" value="FASCIN"/>
    <property type="match status" value="1"/>
</dbReference>
<name>A0A8B8PK36_9MYRT</name>
<dbReference type="Gene3D" id="3.20.20.80">
    <property type="entry name" value="Glycosidases"/>
    <property type="match status" value="1"/>
</dbReference>
<dbReference type="GO" id="GO:0007163">
    <property type="term" value="P:establishment or maintenance of cell polarity"/>
    <property type="evidence" value="ECO:0007669"/>
    <property type="project" value="TreeGrafter"/>
</dbReference>
<dbReference type="GO" id="GO:0015629">
    <property type="term" value="C:actin cytoskeleton"/>
    <property type="evidence" value="ECO:0007669"/>
    <property type="project" value="TreeGrafter"/>
</dbReference>
<dbReference type="GO" id="GO:0016477">
    <property type="term" value="P:cell migration"/>
    <property type="evidence" value="ECO:0007669"/>
    <property type="project" value="TreeGrafter"/>
</dbReference>
<feature type="domain" description="DUF7910" evidence="6">
    <location>
        <begin position="97"/>
        <end position="235"/>
    </location>
</feature>
<dbReference type="Proteomes" id="UP000827889">
    <property type="component" value="Chromosome 11"/>
</dbReference>
<dbReference type="InterPro" id="IPR018087">
    <property type="entry name" value="Glyco_hydro_5_CS"/>
</dbReference>
<dbReference type="SUPFAM" id="SSF51445">
    <property type="entry name" value="(Trans)glycosidases"/>
    <property type="match status" value="1"/>
</dbReference>
<evidence type="ECO:0000256" key="2">
    <source>
        <dbReference type="ARBA" id="ARBA00022801"/>
    </source>
</evidence>
<keyword evidence="7" id="KW-1185">Reference proteome</keyword>
<dbReference type="Pfam" id="PF25490">
    <property type="entry name" value="DUF7910"/>
    <property type="match status" value="1"/>
</dbReference>
<dbReference type="GO" id="GO:0051017">
    <property type="term" value="P:actin filament bundle assembly"/>
    <property type="evidence" value="ECO:0007669"/>
    <property type="project" value="TreeGrafter"/>
</dbReference>
<keyword evidence="2 4" id="KW-0378">Hydrolase</keyword>
<dbReference type="CDD" id="cd00257">
    <property type="entry name" value="beta-trefoil_FSCN-like"/>
    <property type="match status" value="1"/>
</dbReference>
<dbReference type="KEGG" id="rarg:115744124"/>
<dbReference type="Gene3D" id="2.80.10.50">
    <property type="match status" value="1"/>
</dbReference>
<proteinExistence type="inferred from homology"/>
<dbReference type="PANTHER" id="PTHR10551:SF13">
    <property type="entry name" value="GLUCAN 1,3-BETA-GLUCOSIDASE ARB_04467-RELATED"/>
    <property type="match status" value="1"/>
</dbReference>
<dbReference type="GO" id="GO:0000272">
    <property type="term" value="P:polysaccharide catabolic process"/>
    <property type="evidence" value="ECO:0007669"/>
    <property type="project" value="InterPro"/>
</dbReference>
<dbReference type="InterPro" id="IPR001547">
    <property type="entry name" value="Glyco_hydro_5"/>
</dbReference>
<evidence type="ECO:0000256" key="3">
    <source>
        <dbReference type="ARBA" id="ARBA00023295"/>
    </source>
</evidence>
<dbReference type="GO" id="GO:0005737">
    <property type="term" value="C:cytoplasm"/>
    <property type="evidence" value="ECO:0007669"/>
    <property type="project" value="TreeGrafter"/>
</dbReference>